<organism evidence="2">
    <name type="scientific">bioreactor metagenome</name>
    <dbReference type="NCBI Taxonomy" id="1076179"/>
    <lineage>
        <taxon>unclassified sequences</taxon>
        <taxon>metagenomes</taxon>
        <taxon>ecological metagenomes</taxon>
    </lineage>
</organism>
<comment type="caution">
    <text evidence="2">The sequence shown here is derived from an EMBL/GenBank/DDBJ whole genome shotgun (WGS) entry which is preliminary data.</text>
</comment>
<dbReference type="Pfam" id="PF14191">
    <property type="entry name" value="YodL"/>
    <property type="match status" value="1"/>
</dbReference>
<dbReference type="EMBL" id="VSSQ01005563">
    <property type="protein sequence ID" value="MPM29624.1"/>
    <property type="molecule type" value="Genomic_DNA"/>
</dbReference>
<name>A0A644YUC3_9ZZZZ</name>
<dbReference type="InterPro" id="IPR025923">
    <property type="entry name" value="YodL-like_dom"/>
</dbReference>
<evidence type="ECO:0000259" key="1">
    <source>
        <dbReference type="Pfam" id="PF14191"/>
    </source>
</evidence>
<feature type="domain" description="YodL-like" evidence="1">
    <location>
        <begin position="10"/>
        <end position="77"/>
    </location>
</feature>
<gene>
    <name evidence="2" type="ORF">SDC9_76164</name>
</gene>
<accession>A0A644YUC3</accession>
<protein>
    <recommendedName>
        <fullName evidence="1">YodL-like domain-containing protein</fullName>
    </recommendedName>
</protein>
<evidence type="ECO:0000313" key="2">
    <source>
        <dbReference type="EMBL" id="MPM29624.1"/>
    </source>
</evidence>
<dbReference type="AlphaFoldDB" id="A0A644YUC3"/>
<reference evidence="2" key="1">
    <citation type="submission" date="2019-08" db="EMBL/GenBank/DDBJ databases">
        <authorList>
            <person name="Kucharzyk K."/>
            <person name="Murdoch R.W."/>
            <person name="Higgins S."/>
            <person name="Loffler F."/>
        </authorList>
    </citation>
    <scope>NUCLEOTIDE SEQUENCE</scope>
</reference>
<sequence>MSPGKPLPVPKPEDYRPVYDGQIETNDLEAIYDKFGDRAPNGFSGHPLAVSDIVELYDSGGSSFYHLGRTQFKEIAFEPEMPSQDMALRQTSSP</sequence>
<proteinExistence type="predicted"/>